<keyword evidence="3" id="KW-1185">Reference proteome</keyword>
<dbReference type="PANTHER" id="PTHR39650">
    <property type="entry name" value="CDP-ARCHAEOL SYNTHASE"/>
    <property type="match status" value="1"/>
</dbReference>
<name>A0A5J6MQQ9_9PROT</name>
<accession>A0A5J6MQQ9</accession>
<dbReference type="Pfam" id="PF01864">
    <property type="entry name" value="CarS-like"/>
    <property type="match status" value="1"/>
</dbReference>
<reference evidence="2 3" key="1">
    <citation type="submission" date="2019-08" db="EMBL/GenBank/DDBJ databases">
        <title>Hyperibacter terrae gen. nov., sp. nov. and Hyperibacter viscosus sp. nov., two new members in the family Rhodospirillaceae isolated from the rhizosphere of Hypericum perforatum.</title>
        <authorList>
            <person name="Noviana Z."/>
        </authorList>
    </citation>
    <scope>NUCLEOTIDE SEQUENCE [LARGE SCALE GENOMIC DNA]</scope>
    <source>
        <strain evidence="2 3">R5913</strain>
    </source>
</reference>
<evidence type="ECO:0008006" key="4">
    <source>
        <dbReference type="Google" id="ProtNLM"/>
    </source>
</evidence>
<organism evidence="2 3">
    <name type="scientific">Hypericibacter terrae</name>
    <dbReference type="NCBI Taxonomy" id="2602015"/>
    <lineage>
        <taxon>Bacteria</taxon>
        <taxon>Pseudomonadati</taxon>
        <taxon>Pseudomonadota</taxon>
        <taxon>Alphaproteobacteria</taxon>
        <taxon>Rhodospirillales</taxon>
        <taxon>Dongiaceae</taxon>
        <taxon>Hypericibacter</taxon>
    </lineage>
</organism>
<dbReference type="Proteomes" id="UP000326202">
    <property type="component" value="Chromosome"/>
</dbReference>
<protein>
    <recommendedName>
        <fullName evidence="4">CDP-archaeol synthase</fullName>
    </recommendedName>
</protein>
<dbReference type="PANTHER" id="PTHR39650:SF1">
    <property type="entry name" value="CDP-ARCHAEOL SYNTHASE"/>
    <property type="match status" value="1"/>
</dbReference>
<keyword evidence="1" id="KW-1133">Transmembrane helix</keyword>
<feature type="transmembrane region" description="Helical" evidence="1">
    <location>
        <begin position="139"/>
        <end position="158"/>
    </location>
</feature>
<keyword evidence="1" id="KW-0472">Membrane</keyword>
<evidence type="ECO:0000256" key="1">
    <source>
        <dbReference type="SAM" id="Phobius"/>
    </source>
</evidence>
<keyword evidence="1" id="KW-0812">Transmembrane</keyword>
<evidence type="ECO:0000313" key="2">
    <source>
        <dbReference type="EMBL" id="QEX18390.1"/>
    </source>
</evidence>
<sequence>MEATPMQPWPIAQMLILLALANGTPVFAKKILDGRFSRPIDGGLRFFDGRPLFGSSKTIRGALLAILMTTAGAPLIGLDWKIGVLVGILAMIGDLLSSFIKRRLGMASSSQASGLDQFPECLLPVLACRGALALTLLDILAIVLLFFVGEVLLSRLLFRFGLRDRPY</sequence>
<dbReference type="InterPro" id="IPR032690">
    <property type="entry name" value="CarS"/>
</dbReference>
<evidence type="ECO:0000313" key="3">
    <source>
        <dbReference type="Proteomes" id="UP000326202"/>
    </source>
</evidence>
<dbReference type="EMBL" id="CP042906">
    <property type="protein sequence ID" value="QEX18390.1"/>
    <property type="molecule type" value="Genomic_DNA"/>
</dbReference>
<dbReference type="KEGG" id="htq:FRZ44_36960"/>
<feature type="transmembrane region" description="Helical" evidence="1">
    <location>
        <begin position="82"/>
        <end position="100"/>
    </location>
</feature>
<proteinExistence type="predicted"/>
<feature type="transmembrane region" description="Helical" evidence="1">
    <location>
        <begin position="52"/>
        <end position="75"/>
    </location>
</feature>
<gene>
    <name evidence="2" type="ORF">FRZ44_36960</name>
</gene>
<dbReference type="AlphaFoldDB" id="A0A5J6MQQ9"/>